<gene>
    <name evidence="1" type="ORF">H6A34_09170</name>
</gene>
<keyword evidence="2" id="KW-1185">Reference proteome</keyword>
<dbReference type="EMBL" id="JACJJG010000050">
    <property type="protein sequence ID" value="MBM6674044.1"/>
    <property type="molecule type" value="Genomic_DNA"/>
</dbReference>
<dbReference type="AlphaFoldDB" id="A0A938WVM6"/>
<organism evidence="1 2">
    <name type="scientific">Marseilla massiliensis</name>
    <dbReference type="NCBI Taxonomy" id="1841864"/>
    <lineage>
        <taxon>Bacteria</taxon>
        <taxon>Pseudomonadati</taxon>
        <taxon>Bacteroidota</taxon>
        <taxon>Bacteroidia</taxon>
        <taxon>Bacteroidales</taxon>
        <taxon>Prevotellaceae</taxon>
        <taxon>Marseilla</taxon>
    </lineage>
</organism>
<reference evidence="1" key="1">
    <citation type="submission" date="2020-08" db="EMBL/GenBank/DDBJ databases">
        <authorList>
            <person name="Cejkova D."/>
            <person name="Kubasova T."/>
            <person name="Jahodarova E."/>
            <person name="Rychlik I."/>
        </authorList>
    </citation>
    <scope>NUCLEOTIDE SEQUENCE</scope>
    <source>
        <strain evidence="1">An824</strain>
    </source>
</reference>
<comment type="caution">
    <text evidence="1">The sequence shown here is derived from an EMBL/GenBank/DDBJ whole genome shotgun (WGS) entry which is preliminary data.</text>
</comment>
<name>A0A938WVM6_9BACT</name>
<sequence length="147" mass="16502">MEALMHNINIVPACRGVYVVMRNSGVAPEFLKVGTGGFFKGKNPNVSIDILKSNWVDDTSVLYIGKAGGTESSATLRKRLEQYMRFGNGEAIGHWGGRYIWQLADANELVVCWKEILDEEPLNVESSMINKFKEKHGLKRPFANLRD</sequence>
<evidence type="ECO:0008006" key="3">
    <source>
        <dbReference type="Google" id="ProtNLM"/>
    </source>
</evidence>
<evidence type="ECO:0000313" key="1">
    <source>
        <dbReference type="EMBL" id="MBM6674044.1"/>
    </source>
</evidence>
<evidence type="ECO:0000313" key="2">
    <source>
        <dbReference type="Proteomes" id="UP000706891"/>
    </source>
</evidence>
<accession>A0A938WVM6</accession>
<dbReference type="Proteomes" id="UP000706891">
    <property type="component" value="Unassembled WGS sequence"/>
</dbReference>
<proteinExistence type="predicted"/>
<reference evidence="1" key="2">
    <citation type="journal article" date="2021" name="Sci. Rep.">
        <title>The distribution of antibiotic resistance genes in chicken gut microbiota commensals.</title>
        <authorList>
            <person name="Juricova H."/>
            <person name="Matiasovicova J."/>
            <person name="Kubasova T."/>
            <person name="Cejkova D."/>
            <person name="Rychlik I."/>
        </authorList>
    </citation>
    <scope>NUCLEOTIDE SEQUENCE</scope>
    <source>
        <strain evidence="1">An824</strain>
    </source>
</reference>
<protein>
    <recommendedName>
        <fullName evidence="3">GIY-YIG domain-containing protein</fullName>
    </recommendedName>
</protein>